<accession>A0A1G9VHE5</accession>
<evidence type="ECO:0000313" key="2">
    <source>
        <dbReference type="EMBL" id="SDM71624.1"/>
    </source>
</evidence>
<feature type="compositionally biased region" description="Low complexity" evidence="1">
    <location>
        <begin position="91"/>
        <end position="106"/>
    </location>
</feature>
<evidence type="ECO:0000256" key="1">
    <source>
        <dbReference type="SAM" id="MobiDB-lite"/>
    </source>
</evidence>
<sequence length="189" mass="20413">MKQHAWLMEGAERRRAQLDLAHSPNALRYPEFLQLMSPDTAAPELRVELVACWTAVANTGGAVGFAFPPVSEREVAPAAGEDAPRGRGQTGHPRPGAPAGRRAPQPLGHDTIGIELEPGPPITVMWSEDARLVTLPGELARVSTATARRAVLEYVTTGKRPTCVEWAPEPDLDEVERPDVVIYSVRDAG</sequence>
<feature type="region of interest" description="Disordered" evidence="1">
    <location>
        <begin position="74"/>
        <end position="118"/>
    </location>
</feature>
<protein>
    <submittedName>
        <fullName evidence="2">Immunity protein Imm1</fullName>
    </submittedName>
</protein>
<reference evidence="2 3" key="1">
    <citation type="submission" date="2016-10" db="EMBL/GenBank/DDBJ databases">
        <authorList>
            <person name="de Groot N.N."/>
        </authorList>
    </citation>
    <scope>NUCLEOTIDE SEQUENCE [LARGE SCALE GENOMIC DNA]</scope>
    <source>
        <strain evidence="2 3">CGMCC 4.6533</strain>
    </source>
</reference>
<evidence type="ECO:0000313" key="3">
    <source>
        <dbReference type="Proteomes" id="UP000199202"/>
    </source>
</evidence>
<dbReference type="Pfam" id="PF14430">
    <property type="entry name" value="Imm1"/>
    <property type="match status" value="1"/>
</dbReference>
<organism evidence="2 3">
    <name type="scientific">Nonomuraea jiangxiensis</name>
    <dbReference type="NCBI Taxonomy" id="633440"/>
    <lineage>
        <taxon>Bacteria</taxon>
        <taxon>Bacillati</taxon>
        <taxon>Actinomycetota</taxon>
        <taxon>Actinomycetes</taxon>
        <taxon>Streptosporangiales</taxon>
        <taxon>Streptosporangiaceae</taxon>
        <taxon>Nonomuraea</taxon>
    </lineage>
</organism>
<dbReference type="InterPro" id="IPR025680">
    <property type="entry name" value="DddI"/>
</dbReference>
<name>A0A1G9VHE5_9ACTN</name>
<dbReference type="EMBL" id="FNDJ01000053">
    <property type="protein sequence ID" value="SDM71624.1"/>
    <property type="molecule type" value="Genomic_DNA"/>
</dbReference>
<gene>
    <name evidence="2" type="ORF">SAMN05421869_15330</name>
</gene>
<dbReference type="AlphaFoldDB" id="A0A1G9VHE5"/>
<dbReference type="RefSeq" id="WP_245765825.1">
    <property type="nucleotide sequence ID" value="NZ_FNDJ01000053.1"/>
</dbReference>
<keyword evidence="3" id="KW-1185">Reference proteome</keyword>
<dbReference type="Proteomes" id="UP000199202">
    <property type="component" value="Unassembled WGS sequence"/>
</dbReference>
<proteinExistence type="predicted"/>